<dbReference type="EMBL" id="AWUE01012513">
    <property type="protein sequence ID" value="OMP08997.1"/>
    <property type="molecule type" value="Genomic_DNA"/>
</dbReference>
<organism evidence="1 2">
    <name type="scientific">Corchorus olitorius</name>
    <dbReference type="NCBI Taxonomy" id="93759"/>
    <lineage>
        <taxon>Eukaryota</taxon>
        <taxon>Viridiplantae</taxon>
        <taxon>Streptophyta</taxon>
        <taxon>Embryophyta</taxon>
        <taxon>Tracheophyta</taxon>
        <taxon>Spermatophyta</taxon>
        <taxon>Magnoliopsida</taxon>
        <taxon>eudicotyledons</taxon>
        <taxon>Gunneridae</taxon>
        <taxon>Pentapetalae</taxon>
        <taxon>rosids</taxon>
        <taxon>malvids</taxon>
        <taxon>Malvales</taxon>
        <taxon>Malvaceae</taxon>
        <taxon>Grewioideae</taxon>
        <taxon>Apeibeae</taxon>
        <taxon>Corchorus</taxon>
    </lineage>
</organism>
<keyword evidence="2" id="KW-1185">Reference proteome</keyword>
<evidence type="ECO:0000313" key="1">
    <source>
        <dbReference type="EMBL" id="OMP08997.1"/>
    </source>
</evidence>
<dbReference type="PANTHER" id="PTHR47253:SF4">
    <property type="entry name" value="ISOCHORISMATE SYNTHASE 2, CHLOROPLASTIC"/>
    <property type="match status" value="1"/>
</dbReference>
<sequence length="101" mass="11099">MAALARHCLTRFMDSESSKCSSRHSFHNKLYHVHNLQVWCVSMNGCGERGEAKLPMGTVETTTLAAVPSPALAMDTLNLAIARLKTSPPPFNSGIIRLQFQ</sequence>
<dbReference type="OrthoDB" id="8119704at2759"/>
<accession>A0A1R3KPI9</accession>
<dbReference type="GO" id="GO:0008909">
    <property type="term" value="F:isochorismate synthase activity"/>
    <property type="evidence" value="ECO:0007669"/>
    <property type="project" value="InterPro"/>
</dbReference>
<evidence type="ECO:0000313" key="2">
    <source>
        <dbReference type="Proteomes" id="UP000187203"/>
    </source>
</evidence>
<gene>
    <name evidence="1" type="ORF">COLO4_05912</name>
</gene>
<dbReference type="GO" id="GO:0042372">
    <property type="term" value="P:phylloquinone biosynthetic process"/>
    <property type="evidence" value="ECO:0007669"/>
    <property type="project" value="TreeGrafter"/>
</dbReference>
<protein>
    <submittedName>
        <fullName evidence="1">Isochorismate synthase</fullName>
    </submittedName>
</protein>
<dbReference type="AlphaFoldDB" id="A0A1R3KPI9"/>
<proteinExistence type="predicted"/>
<dbReference type="GO" id="GO:0009536">
    <property type="term" value="C:plastid"/>
    <property type="evidence" value="ECO:0007669"/>
    <property type="project" value="TreeGrafter"/>
</dbReference>
<comment type="caution">
    <text evidence="1">The sequence shown here is derived from an EMBL/GenBank/DDBJ whole genome shotgun (WGS) entry which is preliminary data.</text>
</comment>
<dbReference type="InterPro" id="IPR044250">
    <property type="entry name" value="MenF-like"/>
</dbReference>
<dbReference type="PANTHER" id="PTHR47253">
    <property type="match status" value="1"/>
</dbReference>
<dbReference type="STRING" id="93759.A0A1R3KPI9"/>
<dbReference type="Proteomes" id="UP000187203">
    <property type="component" value="Unassembled WGS sequence"/>
</dbReference>
<reference evidence="2" key="1">
    <citation type="submission" date="2013-09" db="EMBL/GenBank/DDBJ databases">
        <title>Corchorus olitorius genome sequencing.</title>
        <authorList>
            <person name="Alam M."/>
            <person name="Haque M.S."/>
            <person name="Islam M.S."/>
            <person name="Emdad E.M."/>
            <person name="Islam M.M."/>
            <person name="Ahmed B."/>
            <person name="Halim A."/>
            <person name="Hossen Q.M.M."/>
            <person name="Hossain M.Z."/>
            <person name="Ahmed R."/>
            <person name="Khan M.M."/>
            <person name="Islam R."/>
            <person name="Rashid M.M."/>
            <person name="Khan S.A."/>
            <person name="Rahman M.S."/>
            <person name="Alam M."/>
            <person name="Yahiya A.S."/>
            <person name="Khan M.S."/>
            <person name="Azam M.S."/>
            <person name="Haque T."/>
            <person name="Lashkar M.Z.H."/>
            <person name="Akhand A.I."/>
            <person name="Morshed G."/>
            <person name="Roy S."/>
            <person name="Uddin K.S."/>
            <person name="Rabeya T."/>
            <person name="Hossain A.S."/>
            <person name="Chowdhury A."/>
            <person name="Snigdha A.R."/>
            <person name="Mortoza M.S."/>
            <person name="Matin S.A."/>
            <person name="Hoque S.M.E."/>
            <person name="Islam M.K."/>
            <person name="Roy D.K."/>
            <person name="Haider R."/>
            <person name="Moosa M.M."/>
            <person name="Elias S.M."/>
            <person name="Hasan A.M."/>
            <person name="Jahan S."/>
            <person name="Shafiuddin M."/>
            <person name="Mahmood N."/>
            <person name="Shommy N.S."/>
        </authorList>
    </citation>
    <scope>NUCLEOTIDE SEQUENCE [LARGE SCALE GENOMIC DNA]</scope>
    <source>
        <strain evidence="2">cv. O-4</strain>
    </source>
</reference>
<name>A0A1R3KPI9_9ROSI</name>